<evidence type="ECO:0000259" key="4">
    <source>
        <dbReference type="PROSITE" id="PS01124"/>
    </source>
</evidence>
<gene>
    <name evidence="5" type="ORF">HZI73_14215</name>
</gene>
<dbReference type="Gene3D" id="1.10.10.60">
    <property type="entry name" value="Homeodomain-like"/>
    <property type="match status" value="2"/>
</dbReference>
<sequence>MEILYKNEQPFMEFSEAINHGNTRMDASHFHSTYEIYYLQKGYCDYFIENKLYHVEAGDVVLIHKHLLHKTHYPKAMDTKRLLVNFDDKYIATQHSEDIQWLLACFKRDNPIIRFHQQDNKHKLMQLFSELVILSTRQPDGYRFQLETCFHQLLILISKGHKDDYISPKHPSDIEKKMLDIAQYIHSHYINDIRLAELAKTFFISPHYLSHKFKAVTGFSITDYIHSIRIKRTQELLINTNKKIIDISQACGFGSVSQFQRVFHKYCHMTPRQFRKINSR</sequence>
<accession>A0A8J8MK79</accession>
<dbReference type="Gene3D" id="2.60.120.10">
    <property type="entry name" value="Jelly Rolls"/>
    <property type="match status" value="1"/>
</dbReference>
<proteinExistence type="predicted"/>
<dbReference type="Proteomes" id="UP000683246">
    <property type="component" value="Chromosome"/>
</dbReference>
<dbReference type="KEGG" id="vpy:HZI73_14215"/>
<dbReference type="Pfam" id="PF12833">
    <property type="entry name" value="HTH_18"/>
    <property type="match status" value="1"/>
</dbReference>
<dbReference type="RefSeq" id="WP_212694055.1">
    <property type="nucleotide sequence ID" value="NZ_CP058649.1"/>
</dbReference>
<dbReference type="GO" id="GO:0003700">
    <property type="term" value="F:DNA-binding transcription factor activity"/>
    <property type="evidence" value="ECO:0007669"/>
    <property type="project" value="InterPro"/>
</dbReference>
<dbReference type="InterPro" id="IPR009057">
    <property type="entry name" value="Homeodomain-like_sf"/>
</dbReference>
<keyword evidence="6" id="KW-1185">Reference proteome</keyword>
<organism evidence="5 6">
    <name type="scientific">Vallitalea pronyensis</name>
    <dbReference type="NCBI Taxonomy" id="1348613"/>
    <lineage>
        <taxon>Bacteria</taxon>
        <taxon>Bacillati</taxon>
        <taxon>Bacillota</taxon>
        <taxon>Clostridia</taxon>
        <taxon>Lachnospirales</taxon>
        <taxon>Vallitaleaceae</taxon>
        <taxon>Vallitalea</taxon>
    </lineage>
</organism>
<dbReference type="EMBL" id="CP058649">
    <property type="protein sequence ID" value="QUI23372.1"/>
    <property type="molecule type" value="Genomic_DNA"/>
</dbReference>
<dbReference type="SUPFAM" id="SSF51215">
    <property type="entry name" value="Regulatory protein AraC"/>
    <property type="match status" value="1"/>
</dbReference>
<evidence type="ECO:0000256" key="2">
    <source>
        <dbReference type="ARBA" id="ARBA00023125"/>
    </source>
</evidence>
<reference evidence="5" key="1">
    <citation type="submission" date="2020-07" db="EMBL/GenBank/DDBJ databases">
        <title>Vallitalea pronyensis genome.</title>
        <authorList>
            <person name="Postec A."/>
        </authorList>
    </citation>
    <scope>NUCLEOTIDE SEQUENCE</scope>
    <source>
        <strain evidence="5">FatNI3</strain>
    </source>
</reference>
<dbReference type="AlphaFoldDB" id="A0A8J8MK79"/>
<dbReference type="GO" id="GO:0043565">
    <property type="term" value="F:sequence-specific DNA binding"/>
    <property type="evidence" value="ECO:0007669"/>
    <property type="project" value="InterPro"/>
</dbReference>
<feature type="domain" description="HTH araC/xylS-type" evidence="4">
    <location>
        <begin position="179"/>
        <end position="277"/>
    </location>
</feature>
<dbReference type="PANTHER" id="PTHR43280">
    <property type="entry name" value="ARAC-FAMILY TRANSCRIPTIONAL REGULATOR"/>
    <property type="match status" value="1"/>
</dbReference>
<dbReference type="InterPro" id="IPR003313">
    <property type="entry name" value="AraC-bd"/>
</dbReference>
<dbReference type="InterPro" id="IPR014710">
    <property type="entry name" value="RmlC-like_jellyroll"/>
</dbReference>
<dbReference type="PANTHER" id="PTHR43280:SF28">
    <property type="entry name" value="HTH-TYPE TRANSCRIPTIONAL ACTIVATOR RHAS"/>
    <property type="match status" value="1"/>
</dbReference>
<dbReference type="Pfam" id="PF02311">
    <property type="entry name" value="AraC_binding"/>
    <property type="match status" value="1"/>
</dbReference>
<evidence type="ECO:0000256" key="3">
    <source>
        <dbReference type="ARBA" id="ARBA00023163"/>
    </source>
</evidence>
<keyword evidence="2" id="KW-0238">DNA-binding</keyword>
<dbReference type="PROSITE" id="PS01124">
    <property type="entry name" value="HTH_ARAC_FAMILY_2"/>
    <property type="match status" value="1"/>
</dbReference>
<dbReference type="InterPro" id="IPR037923">
    <property type="entry name" value="HTH-like"/>
</dbReference>
<evidence type="ECO:0000313" key="6">
    <source>
        <dbReference type="Proteomes" id="UP000683246"/>
    </source>
</evidence>
<name>A0A8J8MK79_9FIRM</name>
<keyword evidence="1" id="KW-0805">Transcription regulation</keyword>
<dbReference type="InterPro" id="IPR018060">
    <property type="entry name" value="HTH_AraC"/>
</dbReference>
<dbReference type="SUPFAM" id="SSF46689">
    <property type="entry name" value="Homeodomain-like"/>
    <property type="match status" value="2"/>
</dbReference>
<evidence type="ECO:0000256" key="1">
    <source>
        <dbReference type="ARBA" id="ARBA00023015"/>
    </source>
</evidence>
<dbReference type="SMART" id="SM00342">
    <property type="entry name" value="HTH_ARAC"/>
    <property type="match status" value="1"/>
</dbReference>
<evidence type="ECO:0000313" key="5">
    <source>
        <dbReference type="EMBL" id="QUI23372.1"/>
    </source>
</evidence>
<protein>
    <submittedName>
        <fullName evidence="5">Helix-turn-helix transcriptional regulator</fullName>
    </submittedName>
</protein>
<keyword evidence="3" id="KW-0804">Transcription</keyword>